<evidence type="ECO:0000256" key="3">
    <source>
        <dbReference type="ARBA" id="ARBA00022763"/>
    </source>
</evidence>
<comment type="caution">
    <text evidence="12">The sequence shown here is derived from an EMBL/GenBank/DDBJ whole genome shotgun (WGS) entry which is preliminary data.</text>
</comment>
<dbReference type="InterPro" id="IPR011335">
    <property type="entry name" value="Restrct_endonuc-II-like"/>
</dbReference>
<sequence>MIYLYPANKMEHLLALFNKVSQVSPLGVFEQEVVVVQNPGMQHWLNLALANEREISMNMRYALPAQFLWKLIRTIANDDVVPEQSPYSREVLTWRIYDILALQSIIDDEEMSVATHYWRNELTAKNEKLADNFKRYQLARQLADLFEQYLIFRPDWLDAWEKGKAIDDVDAKDYKWQARIWQTLIQQLPYNPVALLENAIENIKQNLPALPKRLSFFGINTMAPMWLSFINALSQHIDVHFYHLNPCFDYWGDIKSEKEAFRQLRLWTEGVEQVEQFVGNPLLANLGQQGREFIAMLQEYSTVNVDAFELLSEDETHIGKPALQRIQQDILSFSDSRENPQRLCIDEINQDNSIVVTSSHSVLREVQGLHDYLLSLFNEDESLTPKDILVMCPQIEQYAPFVNAVFTHGWQDVDSKRPPLPCSIADRSALHSDPIVATFVELLALPDSRFQVSQIVSLLRLPAIANAVNIPLESLDKIALWLDSACIHWGINQEHKQQYLGEEANNSFTWQQGLSRLIKGFAFSDNDTVYQEQLLLGIVEGDDAILLGQLMLFIEQLQSLSQQLLKERTPAQWHQFLLEQIEILFNQENSKTHDVSFNVITQAIVSLVEHCEKAQLTELLPLNIVVEFLTNHFNQGDASQQFMVGQVTFCSMLPMRSIPFKVIAVLGLNDGEYPRQRQPLGFDLLSSSTARMGDRSRKADDRYLFLEAIISARQALYLSYQGRSIKTNIEKQPSLVLKELMEYLTSAYGWHFSTDESTNSSDEGESLNNKLFQLPMQAFSQSNYMGNRASFDRHWLSLALSNEVENQGADLAVIPENYSVNDITSLSIDELIRFYQHPAKYFAQSQLKLFFHTNNAALDDVEPFTSDYLESYLLKQALVKSELQNNRDITSDDLVHQALLSGKFPDLPQTKQTLHQWQNESQSFAKVLEQKGITCINKLDCQVDINLDGKLQNITLMSQLNVHGNEHIMYRYSTAKSKDLLSLYLQQLLIQVWQETHLAKSLASNSEVVQALLGVEKSTGFYFNTKSQKVEQFTFAQLEQPAIQLALMLKIFFKGKQQALLLNSDLAHVMFTQKRGKFEEISQEKFAKTWQGNQSARGLGEDPYLEYFWPTCPDINLFEEDLCLVYQAMYKQVVKVIHNIEVPTLTGEH</sequence>
<dbReference type="RefSeq" id="WP_140605239.1">
    <property type="nucleotide sequence ID" value="NZ_SAWY01000038.1"/>
</dbReference>
<organism evidence="12 13">
    <name type="scientific">Litorilituus lipolyticus</name>
    <dbReference type="NCBI Taxonomy" id="2491017"/>
    <lineage>
        <taxon>Bacteria</taxon>
        <taxon>Pseudomonadati</taxon>
        <taxon>Pseudomonadota</taxon>
        <taxon>Gammaproteobacteria</taxon>
        <taxon>Alteromonadales</taxon>
        <taxon>Colwelliaceae</taxon>
        <taxon>Litorilituus</taxon>
    </lineage>
</organism>
<dbReference type="InterPro" id="IPR006697">
    <property type="entry name" value="RecC"/>
</dbReference>
<dbReference type="InterPro" id="IPR013986">
    <property type="entry name" value="DExx_box_DNA_helicase_dom_sf"/>
</dbReference>
<evidence type="ECO:0000256" key="2">
    <source>
        <dbReference type="ARBA" id="ARBA00022741"/>
    </source>
</evidence>
<name>A0A502KRL9_9GAMM</name>
<dbReference type="Gene3D" id="1.10.10.160">
    <property type="match status" value="1"/>
</dbReference>
<evidence type="ECO:0000256" key="9">
    <source>
        <dbReference type="ARBA" id="ARBA00023204"/>
    </source>
</evidence>
<comment type="function">
    <text evidence="10">A helicase/nuclease that prepares dsDNA breaks (DSB) for recombinational DNA repair. Binds to DSBs and unwinds DNA via a highly rapid and processive ATP-dependent bidirectional helicase activity. Unwinds dsDNA until it encounters a Chi (crossover hotspot instigator) sequence from the 3' direction. Cuts ssDNA a few nucleotides 3' to the Chi site. The properties and activities of the enzyme are changed at Chi. The Chi-altered holoenzyme produces a long 3'-ssDNA overhang and facilitates RecA-binding to the ssDNA for homologous DNA recombination and repair. Holoenzyme degrades any linearized DNA that is unable to undergo homologous recombination. In the holoenzyme this subunit recognizes the wild-type Chi sequence, and when added to isolated RecB increases its ATP-dependent helicase processivity.</text>
</comment>
<dbReference type="Gene3D" id="3.40.50.300">
    <property type="entry name" value="P-loop containing nucleotide triphosphate hydrolases"/>
    <property type="match status" value="2"/>
</dbReference>
<keyword evidence="3 10" id="KW-0227">DNA damage</keyword>
<evidence type="ECO:0000256" key="4">
    <source>
        <dbReference type="ARBA" id="ARBA00022801"/>
    </source>
</evidence>
<dbReference type="PIRSF" id="PIRSF000980">
    <property type="entry name" value="RecC"/>
    <property type="match status" value="1"/>
</dbReference>
<dbReference type="HAMAP" id="MF_01486">
    <property type="entry name" value="RecC"/>
    <property type="match status" value="1"/>
</dbReference>
<comment type="miscellaneous">
    <text evidence="10">In the RecBCD complex, RecB has a slow 3'-5' helicase, an exonuclease activity and loads RecA onto ssDNA, RecD has a fast 5'-3' helicase activity, while RecC stimulates the ATPase and processivity of the RecB helicase and contributes to recognition of the Chi site.</text>
</comment>
<comment type="similarity">
    <text evidence="10">Belongs to the RecC family.</text>
</comment>
<evidence type="ECO:0000256" key="7">
    <source>
        <dbReference type="ARBA" id="ARBA00022840"/>
    </source>
</evidence>
<evidence type="ECO:0000313" key="12">
    <source>
        <dbReference type="EMBL" id="TPH12835.1"/>
    </source>
</evidence>
<evidence type="ECO:0000259" key="11">
    <source>
        <dbReference type="Pfam" id="PF17946"/>
    </source>
</evidence>
<dbReference type="PANTHER" id="PTHR30591:SF1">
    <property type="entry name" value="RECBCD ENZYME SUBUNIT RECC"/>
    <property type="match status" value="1"/>
</dbReference>
<comment type="subunit">
    <text evidence="10">Heterotrimer of RecB, RecC and RecD. All subunits contribute to DNA-binding.</text>
</comment>
<keyword evidence="2 10" id="KW-0547">Nucleotide-binding</keyword>
<dbReference type="PANTHER" id="PTHR30591">
    <property type="entry name" value="RECBCD ENZYME SUBUNIT RECC"/>
    <property type="match status" value="1"/>
</dbReference>
<evidence type="ECO:0000313" key="13">
    <source>
        <dbReference type="Proteomes" id="UP000315303"/>
    </source>
</evidence>
<dbReference type="GO" id="GO:0009338">
    <property type="term" value="C:exodeoxyribonuclease V complex"/>
    <property type="evidence" value="ECO:0007669"/>
    <property type="project" value="InterPro"/>
</dbReference>
<dbReference type="GO" id="GO:0003677">
    <property type="term" value="F:DNA binding"/>
    <property type="evidence" value="ECO:0007669"/>
    <property type="project" value="UniProtKB-UniRule"/>
</dbReference>
<dbReference type="Pfam" id="PF17946">
    <property type="entry name" value="RecC_C"/>
    <property type="match status" value="1"/>
</dbReference>
<evidence type="ECO:0000256" key="5">
    <source>
        <dbReference type="ARBA" id="ARBA00022806"/>
    </source>
</evidence>
<dbReference type="AlphaFoldDB" id="A0A502KRL9"/>
<dbReference type="Gene3D" id="1.10.10.990">
    <property type="match status" value="1"/>
</dbReference>
<dbReference type="GO" id="GO:0003678">
    <property type="term" value="F:DNA helicase activity"/>
    <property type="evidence" value="ECO:0007669"/>
    <property type="project" value="UniProtKB-UniRule"/>
</dbReference>
<keyword evidence="7 10" id="KW-0067">ATP-binding</keyword>
<dbReference type="SUPFAM" id="SSF52540">
    <property type="entry name" value="P-loop containing nucleoside triphosphate hydrolases"/>
    <property type="match status" value="2"/>
</dbReference>
<accession>A0A502KRL9</accession>
<evidence type="ECO:0000256" key="10">
    <source>
        <dbReference type="HAMAP-Rule" id="MF_01486"/>
    </source>
</evidence>
<keyword evidence="13" id="KW-1185">Reference proteome</keyword>
<dbReference type="NCBIfam" id="TIGR01450">
    <property type="entry name" value="recC"/>
    <property type="match status" value="1"/>
</dbReference>
<feature type="domain" description="RecC C-terminal" evidence="11">
    <location>
        <begin position="825"/>
        <end position="1072"/>
    </location>
</feature>
<dbReference type="Pfam" id="PF04257">
    <property type="entry name" value="Exonuc_V_gamma"/>
    <property type="match status" value="1"/>
</dbReference>
<reference evidence="12 13" key="1">
    <citation type="submission" date="2019-01" db="EMBL/GenBank/DDBJ databases">
        <title>Litorilituus lipolytica sp. nov., isolated from intertidal sand of the Yellow Sea in China.</title>
        <authorList>
            <person name="Liu A."/>
        </authorList>
    </citation>
    <scope>NUCLEOTIDE SEQUENCE [LARGE SCALE GENOMIC DNA]</scope>
    <source>
        <strain evidence="12 13">RZ04</strain>
    </source>
</reference>
<protein>
    <recommendedName>
        <fullName evidence="10">RecBCD enzyme subunit RecC</fullName>
    </recommendedName>
    <alternativeName>
        <fullName evidence="10">Exonuclease V subunit RecC</fullName>
        <shortName evidence="10">ExoV subunit RecC</shortName>
    </alternativeName>
    <alternativeName>
        <fullName evidence="10">Helicase/nuclease RecBCD subunit RecC</fullName>
    </alternativeName>
</protein>
<dbReference type="SUPFAM" id="SSF52980">
    <property type="entry name" value="Restriction endonuclease-like"/>
    <property type="match status" value="1"/>
</dbReference>
<keyword evidence="5 10" id="KW-0347">Helicase</keyword>
<proteinExistence type="inferred from homology"/>
<dbReference type="OrthoDB" id="9762834at2"/>
<dbReference type="InterPro" id="IPR041500">
    <property type="entry name" value="RecC_C"/>
</dbReference>
<keyword evidence="9 10" id="KW-0234">DNA repair</keyword>
<evidence type="ECO:0000256" key="8">
    <source>
        <dbReference type="ARBA" id="ARBA00023125"/>
    </source>
</evidence>
<evidence type="ECO:0000256" key="1">
    <source>
        <dbReference type="ARBA" id="ARBA00022722"/>
    </source>
</evidence>
<dbReference type="GO" id="GO:0000724">
    <property type="term" value="P:double-strand break repair via homologous recombination"/>
    <property type="evidence" value="ECO:0007669"/>
    <property type="project" value="UniProtKB-UniRule"/>
</dbReference>
<dbReference type="Proteomes" id="UP000315303">
    <property type="component" value="Unassembled WGS sequence"/>
</dbReference>
<dbReference type="GO" id="GO:0005524">
    <property type="term" value="F:ATP binding"/>
    <property type="evidence" value="ECO:0007669"/>
    <property type="project" value="UniProtKB-UniRule"/>
</dbReference>
<keyword evidence="4 10" id="KW-0378">Hydrolase</keyword>
<evidence type="ECO:0000256" key="6">
    <source>
        <dbReference type="ARBA" id="ARBA00022839"/>
    </source>
</evidence>
<dbReference type="GO" id="GO:0008854">
    <property type="term" value="F:exodeoxyribonuclease V activity"/>
    <property type="evidence" value="ECO:0007669"/>
    <property type="project" value="InterPro"/>
</dbReference>
<keyword evidence="6 10" id="KW-0269">Exonuclease</keyword>
<gene>
    <name evidence="10 12" type="primary">recC</name>
    <name evidence="12" type="ORF">EPA86_15550</name>
</gene>
<keyword evidence="8 10" id="KW-0238">DNA-binding</keyword>
<keyword evidence="1 10" id="KW-0540">Nuclease</keyword>
<dbReference type="EMBL" id="SAWY01000038">
    <property type="protein sequence ID" value="TPH12835.1"/>
    <property type="molecule type" value="Genomic_DNA"/>
</dbReference>
<dbReference type="InterPro" id="IPR027417">
    <property type="entry name" value="P-loop_NTPase"/>
</dbReference>
<dbReference type="Gene3D" id="3.40.50.10930">
    <property type="match status" value="1"/>
</dbReference>